<dbReference type="InterPro" id="IPR010869">
    <property type="entry name" value="DUF1501"/>
</dbReference>
<protein>
    <submittedName>
        <fullName evidence="1">DUF1501 domain-containing protein</fullName>
    </submittedName>
</protein>
<reference evidence="1 2" key="1">
    <citation type="submission" date="2023-04" db="EMBL/GenBank/DDBJ databases">
        <title>Marinobulbifer ophiurae gen. nov., sp. Nov., isolate from tissue of brittle star Ophioplocus japonicus.</title>
        <authorList>
            <person name="Kawano K."/>
            <person name="Sawayama S."/>
            <person name="Nakagawa S."/>
        </authorList>
    </citation>
    <scope>NUCLEOTIDE SEQUENCE [LARGE SCALE GENOMIC DNA]</scope>
    <source>
        <strain evidence="1 2">NKW57</strain>
    </source>
</reference>
<accession>A0ABQ6LUL9</accession>
<sequence length="362" mass="39288">MAGAGVYCFSGRGFAAEAGGSKKKLFWILLRGGMDGIGCLAPVGDPYFEVLRPDIDPDLLLPLESDFALHQNLAGLAGLYRNGELALLPAVATAYRNRSHFDAQKIIENGSADPGLRSGWMNRCLARLEGGALALGQDVPLSLRGEYDAANWAPPIRGGARDDFLERLQRMYGPNGDYADLLRAAITMREQSDDAMSDTRQRRASFAQDCEVAARLALENGSQLVALDFTGWDTHAQQGTVQGKFARQMTQLDQGILALKKTLGKEWRNSLVIVASEFGRTAAYNGTAGTDHGTAGTLIAAGGGLENFGGRVLGDWPGLSGRTLYQQRDIYPANDMNAWLMRLIAPHLNIDPSWMRRVVFPV</sequence>
<name>A0ABQ6LUL9_9GAMM</name>
<dbReference type="EMBL" id="BSYJ01000001">
    <property type="protein sequence ID" value="GMG85781.1"/>
    <property type="molecule type" value="Genomic_DNA"/>
</dbReference>
<dbReference type="PANTHER" id="PTHR43737">
    <property type="entry name" value="BLL7424 PROTEIN"/>
    <property type="match status" value="1"/>
</dbReference>
<gene>
    <name evidence="1" type="ORF">MNKW57_01020</name>
</gene>
<evidence type="ECO:0000313" key="1">
    <source>
        <dbReference type="EMBL" id="GMG85781.1"/>
    </source>
</evidence>
<dbReference type="Pfam" id="PF07394">
    <property type="entry name" value="DUF1501"/>
    <property type="match status" value="1"/>
</dbReference>
<comment type="caution">
    <text evidence="1">The sequence shown here is derived from an EMBL/GenBank/DDBJ whole genome shotgun (WGS) entry which is preliminary data.</text>
</comment>
<evidence type="ECO:0000313" key="2">
    <source>
        <dbReference type="Proteomes" id="UP001224392"/>
    </source>
</evidence>
<organism evidence="1 2">
    <name type="scientific">Biformimicrobium ophioploci</name>
    <dbReference type="NCBI Taxonomy" id="3036711"/>
    <lineage>
        <taxon>Bacteria</taxon>
        <taxon>Pseudomonadati</taxon>
        <taxon>Pseudomonadota</taxon>
        <taxon>Gammaproteobacteria</taxon>
        <taxon>Cellvibrionales</taxon>
        <taxon>Microbulbiferaceae</taxon>
        <taxon>Biformimicrobium</taxon>
    </lineage>
</organism>
<dbReference type="PANTHER" id="PTHR43737:SF1">
    <property type="entry name" value="DUF1501 DOMAIN-CONTAINING PROTEIN"/>
    <property type="match status" value="1"/>
</dbReference>
<dbReference type="Proteomes" id="UP001224392">
    <property type="component" value="Unassembled WGS sequence"/>
</dbReference>
<keyword evidence="2" id="KW-1185">Reference proteome</keyword>
<proteinExistence type="predicted"/>